<sequence>MKSFDAIHQVVTYSDDYYMLMPIAAEFGARAARKRVYFSPGSIVKSIKKIDFARRPYTATGVNTLFKKYKADMHIEYYREECTAGPDSEGRRGAKRENLLYICPGST</sequence>
<keyword evidence="2" id="KW-1185">Reference proteome</keyword>
<organism evidence="1 2">
    <name type="scientific">Daphnia magna</name>
    <dbReference type="NCBI Taxonomy" id="35525"/>
    <lineage>
        <taxon>Eukaryota</taxon>
        <taxon>Metazoa</taxon>
        <taxon>Ecdysozoa</taxon>
        <taxon>Arthropoda</taxon>
        <taxon>Crustacea</taxon>
        <taxon>Branchiopoda</taxon>
        <taxon>Diplostraca</taxon>
        <taxon>Cladocera</taxon>
        <taxon>Anomopoda</taxon>
        <taxon>Daphniidae</taxon>
        <taxon>Daphnia</taxon>
    </lineage>
</organism>
<dbReference type="Proteomes" id="UP001234178">
    <property type="component" value="Unassembled WGS sequence"/>
</dbReference>
<gene>
    <name evidence="1" type="ORF">OUZ56_000879</name>
</gene>
<dbReference type="EMBL" id="JAOYFB010000036">
    <property type="protein sequence ID" value="KAK4018839.1"/>
    <property type="molecule type" value="Genomic_DNA"/>
</dbReference>
<name>A0ABR0A1K8_9CRUS</name>
<evidence type="ECO:0000313" key="1">
    <source>
        <dbReference type="EMBL" id="KAK4018839.1"/>
    </source>
</evidence>
<comment type="caution">
    <text evidence="1">The sequence shown here is derived from an EMBL/GenBank/DDBJ whole genome shotgun (WGS) entry which is preliminary data.</text>
</comment>
<protein>
    <submittedName>
        <fullName evidence="1">Uncharacterized protein</fullName>
    </submittedName>
</protein>
<proteinExistence type="predicted"/>
<reference evidence="1 2" key="1">
    <citation type="journal article" date="2023" name="Nucleic Acids Res.">
        <title>The hologenome of Daphnia magna reveals possible DNA methylation and microbiome-mediated evolution of the host genome.</title>
        <authorList>
            <person name="Chaturvedi A."/>
            <person name="Li X."/>
            <person name="Dhandapani V."/>
            <person name="Marshall H."/>
            <person name="Kissane S."/>
            <person name="Cuenca-Cambronero M."/>
            <person name="Asole G."/>
            <person name="Calvet F."/>
            <person name="Ruiz-Romero M."/>
            <person name="Marangio P."/>
            <person name="Guigo R."/>
            <person name="Rago D."/>
            <person name="Mirbahai L."/>
            <person name="Eastwood N."/>
            <person name="Colbourne J.K."/>
            <person name="Zhou J."/>
            <person name="Mallon E."/>
            <person name="Orsini L."/>
        </authorList>
    </citation>
    <scope>NUCLEOTIDE SEQUENCE [LARGE SCALE GENOMIC DNA]</scope>
    <source>
        <strain evidence="1">LRV0_1</strain>
    </source>
</reference>
<accession>A0ABR0A1K8</accession>
<evidence type="ECO:0000313" key="2">
    <source>
        <dbReference type="Proteomes" id="UP001234178"/>
    </source>
</evidence>